<evidence type="ECO:0000256" key="3">
    <source>
        <dbReference type="SAM" id="MobiDB-lite"/>
    </source>
</evidence>
<dbReference type="GO" id="GO:0008897">
    <property type="term" value="F:holo-[acyl-carrier-protein] synthase activity"/>
    <property type="evidence" value="ECO:0007669"/>
    <property type="project" value="InterPro"/>
</dbReference>
<gene>
    <name evidence="5" type="ORF">BGK67_12465</name>
</gene>
<dbReference type="OrthoDB" id="190168at2"/>
<dbReference type="InterPro" id="IPR008278">
    <property type="entry name" value="4-PPantetheinyl_Trfase_dom"/>
</dbReference>
<dbReference type="PANTHER" id="PTHR12215">
    <property type="entry name" value="PHOSPHOPANTETHEINE TRANSFERASE"/>
    <property type="match status" value="1"/>
</dbReference>
<dbReference type="SUPFAM" id="SSF56214">
    <property type="entry name" value="4'-phosphopantetheinyl transferase"/>
    <property type="match status" value="2"/>
</dbReference>
<evidence type="ECO:0000313" key="5">
    <source>
        <dbReference type="EMBL" id="OEJ32045.1"/>
    </source>
</evidence>
<dbReference type="RefSeq" id="WP_069920330.1">
    <property type="nucleotide sequence ID" value="NZ_MEHK01000001.1"/>
</dbReference>
<comment type="caution">
    <text evidence="5">The sequence shown here is derived from an EMBL/GenBank/DDBJ whole genome shotgun (WGS) entry which is preliminary data.</text>
</comment>
<dbReference type="AlphaFoldDB" id="A0A1E5PR71"/>
<reference evidence="5 6" key="1">
    <citation type="submission" date="2016-08" db="EMBL/GenBank/DDBJ databases">
        <title>The complete genome of Streptomyces subrutilus 10-1-1.</title>
        <authorList>
            <person name="Chen X."/>
        </authorList>
    </citation>
    <scope>NUCLEOTIDE SEQUENCE [LARGE SCALE GENOMIC DNA]</scope>
    <source>
        <strain evidence="5 6">10-1-1</strain>
    </source>
</reference>
<comment type="similarity">
    <text evidence="1">Belongs to the P-Pant transferase superfamily. Gsp/Sfp/HetI/AcpT family.</text>
</comment>
<evidence type="ECO:0000259" key="4">
    <source>
        <dbReference type="Pfam" id="PF01648"/>
    </source>
</evidence>
<dbReference type="Gene3D" id="3.90.470.20">
    <property type="entry name" value="4'-phosphopantetheinyl transferase domain"/>
    <property type="match status" value="1"/>
</dbReference>
<protein>
    <submittedName>
        <fullName evidence="5">4-phosphopantetheinyl transferase</fullName>
    </submittedName>
</protein>
<dbReference type="STRING" id="36818.BGK67_12465"/>
<dbReference type="PANTHER" id="PTHR12215:SF10">
    <property type="entry name" value="L-AMINOADIPATE-SEMIALDEHYDE DEHYDROGENASE-PHOSPHOPANTETHEINYL TRANSFERASE"/>
    <property type="match status" value="1"/>
</dbReference>
<sequence>MIDHVNELADGTPRTGPPPEGAAVAVWSLDTRRETVAGRPVAEAGAVLDADERERAARLLRPADRHRYLASHLGLRVLLGSYLGLAPQEVALVRETCPCCGGPHGRPAVAGGPIHFSLSHSGDVAYLAFAGVPVGVDVEETPSPEALADVLPLLHPAEIAELSALPEADRPAGLARVWCRKEACLKAEGTGLALGLTDPYVGSAPAPAPVPGWTLRDLAAPADYAAALAVRS</sequence>
<dbReference type="GO" id="GO:0005829">
    <property type="term" value="C:cytosol"/>
    <property type="evidence" value="ECO:0007669"/>
    <property type="project" value="TreeGrafter"/>
</dbReference>
<evidence type="ECO:0000313" key="6">
    <source>
        <dbReference type="Proteomes" id="UP000095705"/>
    </source>
</evidence>
<dbReference type="Proteomes" id="UP000095705">
    <property type="component" value="Unassembled WGS sequence"/>
</dbReference>
<feature type="region of interest" description="Disordered" evidence="3">
    <location>
        <begin position="1"/>
        <end position="20"/>
    </location>
</feature>
<keyword evidence="6" id="KW-1185">Reference proteome</keyword>
<accession>A0A1E5PR71</accession>
<evidence type="ECO:0000256" key="2">
    <source>
        <dbReference type="ARBA" id="ARBA00022679"/>
    </source>
</evidence>
<dbReference type="InterPro" id="IPR050559">
    <property type="entry name" value="P-Pant_transferase_sf"/>
</dbReference>
<dbReference type="EMBL" id="MEHK01000001">
    <property type="protein sequence ID" value="OEJ32045.1"/>
    <property type="molecule type" value="Genomic_DNA"/>
</dbReference>
<evidence type="ECO:0000256" key="1">
    <source>
        <dbReference type="ARBA" id="ARBA00010990"/>
    </source>
</evidence>
<keyword evidence="2 5" id="KW-0808">Transferase</keyword>
<name>A0A1E5PR71_9ACTN</name>
<dbReference type="Pfam" id="PF01648">
    <property type="entry name" value="ACPS"/>
    <property type="match status" value="1"/>
</dbReference>
<proteinExistence type="inferred from homology"/>
<organism evidence="5 6">
    <name type="scientific">Streptomyces subrutilus</name>
    <dbReference type="NCBI Taxonomy" id="36818"/>
    <lineage>
        <taxon>Bacteria</taxon>
        <taxon>Bacillati</taxon>
        <taxon>Actinomycetota</taxon>
        <taxon>Actinomycetes</taxon>
        <taxon>Kitasatosporales</taxon>
        <taxon>Streptomycetaceae</taxon>
        <taxon>Streptomyces</taxon>
    </lineage>
</organism>
<dbReference type="InterPro" id="IPR037143">
    <property type="entry name" value="4-PPantetheinyl_Trfase_dom_sf"/>
</dbReference>
<feature type="domain" description="4'-phosphopantetheinyl transferase" evidence="4">
    <location>
        <begin position="133"/>
        <end position="219"/>
    </location>
</feature>
<dbReference type="GO" id="GO:0000287">
    <property type="term" value="F:magnesium ion binding"/>
    <property type="evidence" value="ECO:0007669"/>
    <property type="project" value="InterPro"/>
</dbReference>
<dbReference type="GO" id="GO:0019878">
    <property type="term" value="P:lysine biosynthetic process via aminoadipic acid"/>
    <property type="evidence" value="ECO:0007669"/>
    <property type="project" value="TreeGrafter"/>
</dbReference>